<protein>
    <recommendedName>
        <fullName evidence="4">DUF4283 domain-containing protein</fullName>
    </recommendedName>
</protein>
<organism evidence="2 3">
    <name type="scientific">Kingdonia uniflora</name>
    <dbReference type="NCBI Taxonomy" id="39325"/>
    <lineage>
        <taxon>Eukaryota</taxon>
        <taxon>Viridiplantae</taxon>
        <taxon>Streptophyta</taxon>
        <taxon>Embryophyta</taxon>
        <taxon>Tracheophyta</taxon>
        <taxon>Spermatophyta</taxon>
        <taxon>Magnoliopsida</taxon>
        <taxon>Ranunculales</taxon>
        <taxon>Circaeasteraceae</taxon>
        <taxon>Kingdonia</taxon>
    </lineage>
</organism>
<dbReference type="AlphaFoldDB" id="A0A7J7LNU3"/>
<dbReference type="EMBL" id="JACGCM010002131">
    <property type="protein sequence ID" value="KAF6144303.1"/>
    <property type="molecule type" value="Genomic_DNA"/>
</dbReference>
<evidence type="ECO:0008006" key="4">
    <source>
        <dbReference type="Google" id="ProtNLM"/>
    </source>
</evidence>
<feature type="region of interest" description="Disordered" evidence="1">
    <location>
        <begin position="232"/>
        <end position="258"/>
    </location>
</feature>
<reference evidence="2 3" key="1">
    <citation type="journal article" date="2020" name="IScience">
        <title>Genome Sequencing of the Endangered Kingdonia uniflora (Circaeasteraceae, Ranunculales) Reveals Potential Mechanisms of Evolutionary Specialization.</title>
        <authorList>
            <person name="Sun Y."/>
            <person name="Deng T."/>
            <person name="Zhang A."/>
            <person name="Moore M.J."/>
            <person name="Landis J.B."/>
            <person name="Lin N."/>
            <person name="Zhang H."/>
            <person name="Zhang X."/>
            <person name="Huang J."/>
            <person name="Zhang X."/>
            <person name="Sun H."/>
            <person name="Wang H."/>
        </authorList>
    </citation>
    <scope>NUCLEOTIDE SEQUENCE [LARGE SCALE GENOMIC DNA]</scope>
    <source>
        <strain evidence="2">TB1705</strain>
        <tissue evidence="2">Leaf</tissue>
    </source>
</reference>
<dbReference type="PANTHER" id="PTHR31286:SF60">
    <property type="entry name" value="PROTEIN, PUTATIVE-RELATED"/>
    <property type="match status" value="1"/>
</dbReference>
<sequence length="328" mass="37315">MTKQNGVGEKISKTGSYTVATKQQMGSSCSIDQLPTPGKRRKFPTIKIPVEAHIRGLDRNKFNLVGRLDLIKVKISEVRQIAIAQIKKTYGWGGGGRGGPWMIDKQLLRLLPWIPCFDPEKQKNSHALCWVKFPGLGFEFWEVDSLMALGRTMGTSIHVDTTQNDFGYFAKVLVDIDLAEPIPTKMLVEVEDGDFWQRVELGSLPKFCPHCKMVGHNLSECRGVRAQVQREEDIKDKGNQEEARKGIGENKTEGSSFTKNLKKRIRKKRNKEQLNKGEIITSNDAEEETVFATDQENIVEKIQDLILYEDLQKLMQELDLLKKEQRRG</sequence>
<evidence type="ECO:0000313" key="3">
    <source>
        <dbReference type="Proteomes" id="UP000541444"/>
    </source>
</evidence>
<dbReference type="Proteomes" id="UP000541444">
    <property type="component" value="Unassembled WGS sequence"/>
</dbReference>
<name>A0A7J7LNU3_9MAGN</name>
<evidence type="ECO:0000313" key="2">
    <source>
        <dbReference type="EMBL" id="KAF6144303.1"/>
    </source>
</evidence>
<feature type="compositionally biased region" description="Basic and acidic residues" evidence="1">
    <location>
        <begin position="232"/>
        <end position="252"/>
    </location>
</feature>
<dbReference type="InterPro" id="IPR040256">
    <property type="entry name" value="At4g02000-like"/>
</dbReference>
<keyword evidence="3" id="KW-1185">Reference proteome</keyword>
<proteinExistence type="predicted"/>
<dbReference type="PANTHER" id="PTHR31286">
    <property type="entry name" value="GLYCINE-RICH CELL WALL STRUCTURAL PROTEIN 1.8-LIKE"/>
    <property type="match status" value="1"/>
</dbReference>
<comment type="caution">
    <text evidence="2">The sequence shown here is derived from an EMBL/GenBank/DDBJ whole genome shotgun (WGS) entry which is preliminary data.</text>
</comment>
<evidence type="ECO:0000256" key="1">
    <source>
        <dbReference type="SAM" id="MobiDB-lite"/>
    </source>
</evidence>
<dbReference type="OrthoDB" id="1924068at2759"/>
<gene>
    <name evidence="2" type="ORF">GIB67_024530</name>
</gene>
<accession>A0A7J7LNU3</accession>